<dbReference type="Proteomes" id="UP000293874">
    <property type="component" value="Unassembled WGS sequence"/>
</dbReference>
<comment type="cofactor">
    <cofactor evidence="1">
        <name>Zn(2+)</name>
        <dbReference type="ChEBI" id="CHEBI:29105"/>
    </cofactor>
</comment>
<keyword evidence="4" id="KW-0862">Zinc</keyword>
<dbReference type="InterPro" id="IPR004183">
    <property type="entry name" value="Xdiol_dOase_suB"/>
</dbReference>
<evidence type="ECO:0000259" key="6">
    <source>
        <dbReference type="Pfam" id="PF02900"/>
    </source>
</evidence>
<evidence type="ECO:0000256" key="1">
    <source>
        <dbReference type="ARBA" id="ARBA00001947"/>
    </source>
</evidence>
<evidence type="ECO:0000313" key="8">
    <source>
        <dbReference type="Proteomes" id="UP000293874"/>
    </source>
</evidence>
<dbReference type="NCBIfam" id="NF007914">
    <property type="entry name" value="PRK10628.1"/>
    <property type="match status" value="1"/>
</dbReference>
<evidence type="ECO:0000256" key="3">
    <source>
        <dbReference type="ARBA" id="ARBA00022723"/>
    </source>
</evidence>
<dbReference type="InterPro" id="IPR014436">
    <property type="entry name" value="Extradiol_dOase_DODA"/>
</dbReference>
<dbReference type="PANTHER" id="PTHR30096:SF0">
    <property type="entry name" value="4,5-DOPA DIOXYGENASE EXTRADIOL-LIKE PROTEIN"/>
    <property type="match status" value="1"/>
</dbReference>
<evidence type="ECO:0000256" key="4">
    <source>
        <dbReference type="ARBA" id="ARBA00022833"/>
    </source>
</evidence>
<dbReference type="Pfam" id="PF02900">
    <property type="entry name" value="LigB"/>
    <property type="match status" value="1"/>
</dbReference>
<reference evidence="7 8" key="1">
    <citation type="submission" date="2019-02" db="EMBL/GenBank/DDBJ databases">
        <title>Genomic Encyclopedia of Type Strains, Phase IV (KMG-IV): sequencing the most valuable type-strain genomes for metagenomic binning, comparative biology and taxonomic classification.</title>
        <authorList>
            <person name="Goeker M."/>
        </authorList>
    </citation>
    <scope>NUCLEOTIDE SEQUENCE [LARGE SCALE GENOMIC DNA]</scope>
    <source>
        <strain evidence="7 8">DSM 18116</strain>
    </source>
</reference>
<proteinExistence type="inferred from homology"/>
<feature type="domain" description="Extradiol ring-cleavage dioxygenase class III enzyme subunit B" evidence="6">
    <location>
        <begin position="53"/>
        <end position="271"/>
    </location>
</feature>
<dbReference type="CDD" id="cd07363">
    <property type="entry name" value="45_DOPA_Dioxygenase"/>
    <property type="match status" value="1"/>
</dbReference>
<sequence>MERKDFIKTMMMGVAGVTGLSAWNQFTSGLKDQERLMPVLFVGHGSPMNGIEDNEFSAKWKAMAKEIPRPVAVLVVSAHWFTRGTRITAMDFPKTIHDFGGFPQELFDVQYKAPGDPALAAETAQLLHSAQVELDHDWGLDHGAWTIVRHMYPDADIPVMQLSIDYTQPPRYHYDLAKELYSLRRKGILIMGSGNMVHNLRMIAWDKMDQPEYGYHWALQINEKMKNQIVSGDHSQLIQYTSMGKEAQLAIPTPEHYLPLLYTLGLKGTKDEVSFFNDKAVGGSLTMTSVKLDTKA</sequence>
<dbReference type="GO" id="GO:0016702">
    <property type="term" value="F:oxidoreductase activity, acting on single donors with incorporation of molecular oxygen, incorporation of two atoms of oxygen"/>
    <property type="evidence" value="ECO:0007669"/>
    <property type="project" value="UniProtKB-ARBA"/>
</dbReference>
<dbReference type="AlphaFoldDB" id="A0A4Q7MVH4"/>
<comment type="caution">
    <text evidence="7">The sequence shown here is derived from an EMBL/GenBank/DDBJ whole genome shotgun (WGS) entry which is preliminary data.</text>
</comment>
<protein>
    <submittedName>
        <fullName evidence="7">4,5-DOPA dioxygenase extradiol</fullName>
    </submittedName>
</protein>
<evidence type="ECO:0000256" key="2">
    <source>
        <dbReference type="ARBA" id="ARBA00007581"/>
    </source>
</evidence>
<comment type="similarity">
    <text evidence="2">Belongs to the DODA-type extradiol aromatic ring-opening dioxygenase family.</text>
</comment>
<keyword evidence="7" id="KW-0223">Dioxygenase</keyword>
<dbReference type="GO" id="GO:0008198">
    <property type="term" value="F:ferrous iron binding"/>
    <property type="evidence" value="ECO:0007669"/>
    <property type="project" value="InterPro"/>
</dbReference>
<dbReference type="GO" id="GO:0008270">
    <property type="term" value="F:zinc ion binding"/>
    <property type="evidence" value="ECO:0007669"/>
    <property type="project" value="InterPro"/>
</dbReference>
<dbReference type="PANTHER" id="PTHR30096">
    <property type="entry name" value="4,5-DOPA DIOXYGENASE EXTRADIOL-LIKE PROTEIN"/>
    <property type="match status" value="1"/>
</dbReference>
<accession>A0A4Q7MVH4</accession>
<keyword evidence="3" id="KW-0479">Metal-binding</keyword>
<dbReference type="EMBL" id="SGXA01000002">
    <property type="protein sequence ID" value="RZS72618.1"/>
    <property type="molecule type" value="Genomic_DNA"/>
</dbReference>
<dbReference type="OrthoDB" id="9790889at2"/>
<keyword evidence="5" id="KW-0560">Oxidoreductase</keyword>
<gene>
    <name evidence="7" type="ORF">EV199_4540</name>
</gene>
<dbReference type="RefSeq" id="WP_130543015.1">
    <property type="nucleotide sequence ID" value="NZ_CP042431.1"/>
</dbReference>
<dbReference type="SUPFAM" id="SSF53213">
    <property type="entry name" value="LigB-like"/>
    <property type="match status" value="1"/>
</dbReference>
<evidence type="ECO:0000256" key="5">
    <source>
        <dbReference type="ARBA" id="ARBA00023002"/>
    </source>
</evidence>
<evidence type="ECO:0000313" key="7">
    <source>
        <dbReference type="EMBL" id="RZS72618.1"/>
    </source>
</evidence>
<dbReference type="Gene3D" id="3.40.830.10">
    <property type="entry name" value="LigB-like"/>
    <property type="match status" value="1"/>
</dbReference>
<name>A0A4Q7MVH4_9BACT</name>
<organism evidence="7 8">
    <name type="scientific">Pseudobacter ginsenosidimutans</name>
    <dbReference type="NCBI Taxonomy" id="661488"/>
    <lineage>
        <taxon>Bacteria</taxon>
        <taxon>Pseudomonadati</taxon>
        <taxon>Bacteroidota</taxon>
        <taxon>Chitinophagia</taxon>
        <taxon>Chitinophagales</taxon>
        <taxon>Chitinophagaceae</taxon>
        <taxon>Pseudobacter</taxon>
    </lineage>
</organism>
<dbReference type="PIRSF" id="PIRSF006157">
    <property type="entry name" value="Doxgns_DODA"/>
    <property type="match status" value="1"/>
</dbReference>
<keyword evidence="8" id="KW-1185">Reference proteome</keyword>